<gene>
    <name evidence="1" type="ORF">DY048_06980</name>
</gene>
<proteinExistence type="predicted"/>
<reference evidence="1 2" key="1">
    <citation type="submission" date="2018-08" db="EMBL/GenBank/DDBJ databases">
        <title>Comparative genomics of wild bee and flower associated Lactobacillus reveals potential adaptation to the bee host.</title>
        <authorList>
            <person name="Vuong H.Q."/>
            <person name="Mcfrederick Q.S."/>
        </authorList>
    </citation>
    <scope>NUCLEOTIDE SEQUENCE [LARGE SCALE GENOMIC DNA]</scope>
    <source>
        <strain evidence="1 2">HV_04</strain>
    </source>
</reference>
<evidence type="ECO:0000313" key="1">
    <source>
        <dbReference type="EMBL" id="TPR12748.1"/>
    </source>
</evidence>
<dbReference type="InterPro" id="IPR006437">
    <property type="entry name" value="Phage_terminase_lsu"/>
</dbReference>
<name>A0ABY2YRB5_9LACO</name>
<dbReference type="RefSeq" id="WP_105988537.1">
    <property type="nucleotide sequence ID" value="NZ_POST01000011.1"/>
</dbReference>
<protein>
    <submittedName>
        <fullName evidence="1">PBSX family phage terminase large subunit</fullName>
    </submittedName>
</protein>
<dbReference type="EMBL" id="QUAM01000006">
    <property type="protein sequence ID" value="TPR12748.1"/>
    <property type="molecule type" value="Genomic_DNA"/>
</dbReference>
<accession>A0ABY2YRB5</accession>
<dbReference type="Gene3D" id="3.40.50.300">
    <property type="entry name" value="P-loop containing nucleotide triphosphate hydrolases"/>
    <property type="match status" value="1"/>
</dbReference>
<dbReference type="Pfam" id="PF03237">
    <property type="entry name" value="Terminase_6N"/>
    <property type="match status" value="1"/>
</dbReference>
<dbReference type="InterPro" id="IPR027417">
    <property type="entry name" value="P-loop_NTPase"/>
</dbReference>
<comment type="caution">
    <text evidence="1">The sequence shown here is derived from an EMBL/GenBank/DDBJ whole genome shotgun (WGS) entry which is preliminary data.</text>
</comment>
<keyword evidence="2" id="KW-1185">Reference proteome</keyword>
<dbReference type="Gene3D" id="3.30.420.280">
    <property type="match status" value="1"/>
</dbReference>
<evidence type="ECO:0000313" key="2">
    <source>
        <dbReference type="Proteomes" id="UP000767392"/>
    </source>
</evidence>
<dbReference type="NCBIfam" id="TIGR01547">
    <property type="entry name" value="phage_term_2"/>
    <property type="match status" value="1"/>
</dbReference>
<sequence length="427" mass="49936">MAVMDLKPPSWKQLFLIGWWTMDRYKNKTAIIGDGSVRTGKTFWMGQGFVYWSMTEFDETNFLMAGKTIQSLERNVISPLISLLTERGYRIKYLKQEKKMTINYGGHTNYYYLFGGKDESSQDLVQGITVAGCYFDEVAIQAESFVNQATLRALTYPNRKYWFNCNPKGPYHWFKKQWIDDLGRQNAIRIKFNMYDNPILSNEDIENIKGRYQGMFRKRYIDGDWVMAEGLVYSNFNKKTMIHDYPPINEITNYYVSCDFGAQNPTAFLLWGNYNNTWPCLKQYYYDGRHEQHDKSITEYANDLDTFLGDLARKAPIILDPSAKAFAIELEQRGYTVIPANNDVLDGIREVQNAMNNGLIWYTPNLPDFFREKTSYAWNTKLAEKGIDKVIKKHDHLQDAERYFVMFLVTVLLDRQDEDGGIQFGMR</sequence>
<organism evidence="1 2">
    <name type="scientific">Apilactobacillus timberlakei</name>
    <dbReference type="NCBI Taxonomy" id="2008380"/>
    <lineage>
        <taxon>Bacteria</taxon>
        <taxon>Bacillati</taxon>
        <taxon>Bacillota</taxon>
        <taxon>Bacilli</taxon>
        <taxon>Lactobacillales</taxon>
        <taxon>Lactobacillaceae</taxon>
        <taxon>Apilactobacillus</taxon>
    </lineage>
</organism>
<dbReference type="Proteomes" id="UP000767392">
    <property type="component" value="Unassembled WGS sequence"/>
</dbReference>